<reference evidence="2" key="1">
    <citation type="journal article" date="2023" name="Proc. Natl. Acad. Sci. U.S.A.">
        <title>Genomic and structural basis for evolution of tropane alkaloid biosynthesis.</title>
        <authorList>
            <person name="Wanga Y.-J."/>
            <person name="Taina T."/>
            <person name="Yua J.-Y."/>
            <person name="Lia J."/>
            <person name="Xua B."/>
            <person name="Chenc J."/>
            <person name="D'Auriad J.C."/>
            <person name="Huanga J.-P."/>
            <person name="Huanga S.-X."/>
        </authorList>
    </citation>
    <scope>NUCLEOTIDE SEQUENCE [LARGE SCALE GENOMIC DNA]</scope>
    <source>
        <strain evidence="2">cv. KIB-2019</strain>
    </source>
</reference>
<evidence type="ECO:0000313" key="2">
    <source>
        <dbReference type="Proteomes" id="UP001152561"/>
    </source>
</evidence>
<evidence type="ECO:0000313" key="1">
    <source>
        <dbReference type="EMBL" id="KAJ8534985.1"/>
    </source>
</evidence>
<dbReference type="EMBL" id="JAJAGQ010000019">
    <property type="protein sequence ID" value="KAJ8534985.1"/>
    <property type="molecule type" value="Genomic_DNA"/>
</dbReference>
<sequence>MLLQWKSIGSRISTNISSALTYQLGITMQYSRACGALANDCRGSLIPSRMELVVENCTYAANIHILRSSQMAAVRVICDFGFFDREKKKRLKRSLNTPLKFSKTSWTH</sequence>
<organism evidence="1 2">
    <name type="scientific">Anisodus acutangulus</name>
    <dbReference type="NCBI Taxonomy" id="402998"/>
    <lineage>
        <taxon>Eukaryota</taxon>
        <taxon>Viridiplantae</taxon>
        <taxon>Streptophyta</taxon>
        <taxon>Embryophyta</taxon>
        <taxon>Tracheophyta</taxon>
        <taxon>Spermatophyta</taxon>
        <taxon>Magnoliopsida</taxon>
        <taxon>eudicotyledons</taxon>
        <taxon>Gunneridae</taxon>
        <taxon>Pentapetalae</taxon>
        <taxon>asterids</taxon>
        <taxon>lamiids</taxon>
        <taxon>Solanales</taxon>
        <taxon>Solanaceae</taxon>
        <taxon>Solanoideae</taxon>
        <taxon>Hyoscyameae</taxon>
        <taxon>Anisodus</taxon>
    </lineage>
</organism>
<protein>
    <submittedName>
        <fullName evidence="1">Uncharacterized protein</fullName>
    </submittedName>
</protein>
<name>A0A9Q1LHU4_9SOLA</name>
<proteinExistence type="predicted"/>
<gene>
    <name evidence="1" type="ORF">K7X08_016713</name>
</gene>
<dbReference type="Proteomes" id="UP001152561">
    <property type="component" value="Unassembled WGS sequence"/>
</dbReference>
<comment type="caution">
    <text evidence="1">The sequence shown here is derived from an EMBL/GenBank/DDBJ whole genome shotgun (WGS) entry which is preliminary data.</text>
</comment>
<keyword evidence="2" id="KW-1185">Reference proteome</keyword>
<dbReference type="AlphaFoldDB" id="A0A9Q1LHU4"/>
<accession>A0A9Q1LHU4</accession>